<keyword evidence="1" id="KW-1133">Transmembrane helix</keyword>
<proteinExistence type="predicted"/>
<evidence type="ECO:0000313" key="3">
    <source>
        <dbReference type="Proteomes" id="UP000287533"/>
    </source>
</evidence>
<feature type="transmembrane region" description="Helical" evidence="1">
    <location>
        <begin position="37"/>
        <end position="54"/>
    </location>
</feature>
<keyword evidence="3" id="KW-1185">Reference proteome</keyword>
<comment type="caution">
    <text evidence="2">The sequence shown here is derived from an EMBL/GenBank/DDBJ whole genome shotgun (WGS) entry which is preliminary data.</text>
</comment>
<gene>
    <name evidence="2" type="ORF">D2E25_0204</name>
</gene>
<dbReference type="EMBL" id="QXGL01000001">
    <property type="protein sequence ID" value="RSX53898.1"/>
    <property type="molecule type" value="Genomic_DNA"/>
</dbReference>
<evidence type="ECO:0000313" key="2">
    <source>
        <dbReference type="EMBL" id="RSX53898.1"/>
    </source>
</evidence>
<dbReference type="Proteomes" id="UP000287533">
    <property type="component" value="Unassembled WGS sequence"/>
</dbReference>
<keyword evidence="1" id="KW-0472">Membrane</keyword>
<name>A0A430FMC4_9BIFI</name>
<protein>
    <submittedName>
        <fullName evidence="2">Uncharacterized protein</fullName>
    </submittedName>
</protein>
<dbReference type="AlphaFoldDB" id="A0A430FMC4"/>
<reference evidence="2 3" key="1">
    <citation type="submission" date="2018-09" db="EMBL/GenBank/DDBJ databases">
        <title>Characterization of the phylogenetic diversity of five novel species belonging to the genus Bifidobacterium.</title>
        <authorList>
            <person name="Lugli G.A."/>
            <person name="Duranti S."/>
            <person name="Milani C."/>
        </authorList>
    </citation>
    <scope>NUCLEOTIDE SEQUENCE [LARGE SCALE GENOMIC DNA]</scope>
    <source>
        <strain evidence="2 3">2034B</strain>
    </source>
</reference>
<evidence type="ECO:0000256" key="1">
    <source>
        <dbReference type="SAM" id="Phobius"/>
    </source>
</evidence>
<organism evidence="2 3">
    <name type="scientific">Bifidobacterium goeldii</name>
    <dbReference type="NCBI Taxonomy" id="2306975"/>
    <lineage>
        <taxon>Bacteria</taxon>
        <taxon>Bacillati</taxon>
        <taxon>Actinomycetota</taxon>
        <taxon>Actinomycetes</taxon>
        <taxon>Bifidobacteriales</taxon>
        <taxon>Bifidobacteriaceae</taxon>
        <taxon>Bifidobacterium</taxon>
    </lineage>
</organism>
<accession>A0A430FMC4</accession>
<sequence>MVLCVTALFTLGDHSSTRLFAGVVAMQCDLHHIMLRFVLTFPGILPIFIVKLAVCPGRGVRNQLNRSAGVLGTKTVYLW</sequence>
<keyword evidence="1" id="KW-0812">Transmembrane</keyword>